<evidence type="ECO:0000313" key="2">
    <source>
        <dbReference type="Proteomes" id="UP000294678"/>
    </source>
</evidence>
<evidence type="ECO:0008006" key="3">
    <source>
        <dbReference type="Google" id="ProtNLM"/>
    </source>
</evidence>
<dbReference type="RefSeq" id="WP_134113564.1">
    <property type="nucleotide sequence ID" value="NZ_SOBG01000007.1"/>
</dbReference>
<gene>
    <name evidence="1" type="ORF">EV215_1700</name>
</gene>
<comment type="caution">
    <text evidence="1">The sequence shown here is derived from an EMBL/GenBank/DDBJ whole genome shotgun (WGS) entry which is preliminary data.</text>
</comment>
<organism evidence="1 2">
    <name type="scientific">Hypnocyclicus thermotrophus</name>
    <dbReference type="NCBI Taxonomy" id="1627895"/>
    <lineage>
        <taxon>Bacteria</taxon>
        <taxon>Fusobacteriati</taxon>
        <taxon>Fusobacteriota</taxon>
        <taxon>Fusobacteriia</taxon>
        <taxon>Fusobacteriales</taxon>
        <taxon>Fusobacteriaceae</taxon>
        <taxon>Hypnocyclicus</taxon>
    </lineage>
</organism>
<reference evidence="1 2" key="1">
    <citation type="submission" date="2019-03" db="EMBL/GenBank/DDBJ databases">
        <title>Genomic Encyclopedia of Type Strains, Phase IV (KMG-IV): sequencing the most valuable type-strain genomes for metagenomic binning, comparative biology and taxonomic classification.</title>
        <authorList>
            <person name="Goeker M."/>
        </authorList>
    </citation>
    <scope>NUCLEOTIDE SEQUENCE [LARGE SCALE GENOMIC DNA]</scope>
    <source>
        <strain evidence="1 2">DSM 100055</strain>
    </source>
</reference>
<dbReference type="EMBL" id="SOBG01000007">
    <property type="protein sequence ID" value="TDT68633.1"/>
    <property type="molecule type" value="Genomic_DNA"/>
</dbReference>
<dbReference type="AlphaFoldDB" id="A0AA46I556"/>
<dbReference type="Proteomes" id="UP000294678">
    <property type="component" value="Unassembled WGS sequence"/>
</dbReference>
<keyword evidence="2" id="KW-1185">Reference proteome</keyword>
<sequence length="167" mass="18425">MKKTLILFILLMGVQAYALDITLRLPVSTNTAFQKLNETDNSARVGIGLEAGQDLITFSIGAGMEWDKSISLSTGEKFAPRLTYGYLKYNLFPVAFKPYLVGKYGYMSAYSKSGFTSLDTSTFWGMGLGIDIFNSQGELLYTNYPVTINGTKDTMTMITLALGIKIF</sequence>
<proteinExistence type="predicted"/>
<name>A0AA46I556_9FUSO</name>
<evidence type="ECO:0000313" key="1">
    <source>
        <dbReference type="EMBL" id="TDT68633.1"/>
    </source>
</evidence>
<protein>
    <recommendedName>
        <fullName evidence="3">Outer membrane protein beta-barrel domain-containing protein</fullName>
    </recommendedName>
</protein>
<accession>A0AA46I556</accession>